<dbReference type="HOGENOM" id="CLU_009539_2_1_1"/>
<dbReference type="InterPro" id="IPR003604">
    <property type="entry name" value="Matrin/U1-like-C_Znf_C2H2"/>
</dbReference>
<dbReference type="Pfam" id="PF21884">
    <property type="entry name" value="ZUO1-like_ZHD"/>
    <property type="match status" value="1"/>
</dbReference>
<gene>
    <name evidence="8" type="ORF">DI09_139p40</name>
</gene>
<evidence type="ECO:0000256" key="4">
    <source>
        <dbReference type="PROSITE-ProRule" id="PRU00042"/>
    </source>
</evidence>
<dbReference type="SMART" id="SM00271">
    <property type="entry name" value="DnaJ"/>
    <property type="match status" value="1"/>
</dbReference>
<dbReference type="GO" id="GO:0005737">
    <property type="term" value="C:cytoplasm"/>
    <property type="evidence" value="ECO:0007669"/>
    <property type="project" value="TreeGrafter"/>
</dbReference>
<dbReference type="RefSeq" id="XP_013239189.1">
    <property type="nucleotide sequence ID" value="XM_013383735.1"/>
</dbReference>
<dbReference type="AlphaFoldDB" id="A0A098VUF1"/>
<dbReference type="PROSITE" id="PS00636">
    <property type="entry name" value="DNAJ_1"/>
    <property type="match status" value="1"/>
</dbReference>
<evidence type="ECO:0000313" key="8">
    <source>
        <dbReference type="EMBL" id="KGG52753.1"/>
    </source>
</evidence>
<dbReference type="Pfam" id="PF12171">
    <property type="entry name" value="zf-C2H2_jaz"/>
    <property type="match status" value="1"/>
</dbReference>
<feature type="compositionally biased region" description="Low complexity" evidence="5">
    <location>
        <begin position="384"/>
        <end position="396"/>
    </location>
</feature>
<reference evidence="8 9" key="1">
    <citation type="submission" date="2014-04" db="EMBL/GenBank/DDBJ databases">
        <title>A new species of microsporidia sheds light on the evolution of extreme parasitism.</title>
        <authorList>
            <person name="Haag K.L."/>
            <person name="James T.Y."/>
            <person name="Larsson R."/>
            <person name="Schaer T.M."/>
            <person name="Refardt D."/>
            <person name="Pombert J.-F."/>
            <person name="Ebert D."/>
        </authorList>
    </citation>
    <scope>NUCLEOTIDE SEQUENCE [LARGE SCALE GENOMIC DNA]</scope>
    <source>
        <strain evidence="8 9">UGP3</strain>
        <tissue evidence="8">Spores</tissue>
    </source>
</reference>
<feature type="region of interest" description="Disordered" evidence="5">
    <location>
        <begin position="452"/>
        <end position="490"/>
    </location>
</feature>
<dbReference type="InterPro" id="IPR001623">
    <property type="entry name" value="DnaJ_domain"/>
</dbReference>
<dbReference type="PANTHER" id="PTHR44029">
    <property type="entry name" value="DNAJ HOMOLOG SUBFAMILY C MEMBER 21"/>
    <property type="match status" value="1"/>
</dbReference>
<dbReference type="Gene3D" id="3.30.160.60">
    <property type="entry name" value="Classic Zinc Finger"/>
    <property type="match status" value="1"/>
</dbReference>
<dbReference type="PROSITE" id="PS50076">
    <property type="entry name" value="DNAJ_2"/>
    <property type="match status" value="1"/>
</dbReference>
<dbReference type="PRINTS" id="PR00625">
    <property type="entry name" value="JDOMAIN"/>
</dbReference>
<organism evidence="8 9">
    <name type="scientific">Mitosporidium daphniae</name>
    <dbReference type="NCBI Taxonomy" id="1485682"/>
    <lineage>
        <taxon>Eukaryota</taxon>
        <taxon>Fungi</taxon>
        <taxon>Fungi incertae sedis</taxon>
        <taxon>Microsporidia</taxon>
        <taxon>Mitosporidium</taxon>
    </lineage>
</organism>
<dbReference type="InterPro" id="IPR018253">
    <property type="entry name" value="DnaJ_domain_CS"/>
</dbReference>
<evidence type="ECO:0000313" key="9">
    <source>
        <dbReference type="Proteomes" id="UP000029725"/>
    </source>
</evidence>
<dbReference type="GeneID" id="25258361"/>
<dbReference type="GO" id="GO:0003676">
    <property type="term" value="F:nucleic acid binding"/>
    <property type="evidence" value="ECO:0007669"/>
    <property type="project" value="InterPro"/>
</dbReference>
<sequence>MLSNSKCYYEVLGTPRSSTIEEIRSSYKRKALQLHPDKNSHRLEEATHEFAHLQHCYSVLSDPHERKWYDQHREQILHASKTNTGYESQFLDTSDLMPYFSPGSAFKGFSDQANGFFTVYRDLFQKMEFFENQLLKKAQKSADRITITSFGDSNTPFIPSVKQFYDKWTHFNSVRSFSDQAYASYSTYENRGHRRYVEKEGKKETDQKKKEYITTIRSLALFIKKRDPRYQHWLKVESEKKLASKSAKAQKESKAPSAHKKQNDEILWRNTEEKDAYEAYFAMYAEEYLSENADSDSGASLAEEEEIHQCIACNKSFKSESQWNNHEKSKKHQKNAFQLKKKILKDEDRWKSYLKQTRSNVCEDEDEDVNLSETDAEALDDELNLSSDESSIDSKSTMGDGNNGYLSLEESESSFDYCFSLSDDNMAKAVESAEEAALEALDSLCISSDENEVSVWGKGQKPPKIKPKSTSAPQPCQKKTKNAKKKRDAEKSAAHICHTCRSSFPSRNSLFQHLKKSGHQAFK</sequence>
<comment type="caution">
    <text evidence="8">The sequence shown here is derived from an EMBL/GenBank/DDBJ whole genome shotgun (WGS) entry which is preliminary data.</text>
</comment>
<dbReference type="InterPro" id="IPR013087">
    <property type="entry name" value="Znf_C2H2_type"/>
</dbReference>
<dbReference type="CDD" id="cd06257">
    <property type="entry name" value="DnaJ"/>
    <property type="match status" value="1"/>
</dbReference>
<feature type="region of interest" description="Disordered" evidence="5">
    <location>
        <begin position="245"/>
        <end position="265"/>
    </location>
</feature>
<feature type="domain" description="J" evidence="6">
    <location>
        <begin position="7"/>
        <end position="73"/>
    </location>
</feature>
<keyword evidence="1" id="KW-0479">Metal-binding</keyword>
<dbReference type="Proteomes" id="UP000029725">
    <property type="component" value="Unassembled WGS sequence"/>
</dbReference>
<dbReference type="SMART" id="SM00451">
    <property type="entry name" value="ZnF_U1"/>
    <property type="match status" value="1"/>
</dbReference>
<evidence type="ECO:0000256" key="5">
    <source>
        <dbReference type="SAM" id="MobiDB-lite"/>
    </source>
</evidence>
<keyword evidence="3" id="KW-0862">Zinc</keyword>
<keyword evidence="2 4" id="KW-0863">Zinc-finger</keyword>
<evidence type="ECO:0000256" key="3">
    <source>
        <dbReference type="ARBA" id="ARBA00022833"/>
    </source>
</evidence>
<evidence type="ECO:0000256" key="2">
    <source>
        <dbReference type="ARBA" id="ARBA00022771"/>
    </source>
</evidence>
<dbReference type="VEuPathDB" id="MicrosporidiaDB:DI09_139p40"/>
<dbReference type="Pfam" id="PF00226">
    <property type="entry name" value="DnaJ"/>
    <property type="match status" value="1"/>
</dbReference>
<evidence type="ECO:0000256" key="1">
    <source>
        <dbReference type="ARBA" id="ARBA00022723"/>
    </source>
</evidence>
<dbReference type="GO" id="GO:0008270">
    <property type="term" value="F:zinc ion binding"/>
    <property type="evidence" value="ECO:0007669"/>
    <property type="project" value="UniProtKB-KW"/>
</dbReference>
<dbReference type="InterPro" id="IPR054076">
    <property type="entry name" value="ZUO1-like_ZHD"/>
</dbReference>
<accession>A0A098VUF1</accession>
<dbReference type="EMBL" id="JMKJ01000043">
    <property type="protein sequence ID" value="KGG52753.1"/>
    <property type="molecule type" value="Genomic_DNA"/>
</dbReference>
<dbReference type="InterPro" id="IPR036236">
    <property type="entry name" value="Znf_C2H2_sf"/>
</dbReference>
<dbReference type="SMART" id="SM00355">
    <property type="entry name" value="ZnF_C2H2"/>
    <property type="match status" value="2"/>
</dbReference>
<name>A0A098VUF1_9MICR</name>
<dbReference type="Gene3D" id="1.10.287.110">
    <property type="entry name" value="DnaJ domain"/>
    <property type="match status" value="1"/>
</dbReference>
<dbReference type="PANTHER" id="PTHR44029:SF1">
    <property type="entry name" value="DNAJ HOMOLOG SUBFAMILY C MEMBER 21"/>
    <property type="match status" value="1"/>
</dbReference>
<feature type="domain" description="C2H2-type" evidence="7">
    <location>
        <begin position="308"/>
        <end position="332"/>
    </location>
</feature>
<dbReference type="InterPro" id="IPR036869">
    <property type="entry name" value="J_dom_sf"/>
</dbReference>
<keyword evidence="9" id="KW-1185">Reference proteome</keyword>
<feature type="domain" description="C2H2-type" evidence="7">
    <location>
        <begin position="495"/>
        <end position="523"/>
    </location>
</feature>
<dbReference type="PROSITE" id="PS50157">
    <property type="entry name" value="ZINC_FINGER_C2H2_2"/>
    <property type="match status" value="2"/>
</dbReference>
<proteinExistence type="predicted"/>
<dbReference type="InterPro" id="IPR022755">
    <property type="entry name" value="Znf_C2H2_jaz"/>
</dbReference>
<evidence type="ECO:0000259" key="6">
    <source>
        <dbReference type="PROSITE" id="PS50076"/>
    </source>
</evidence>
<dbReference type="SUPFAM" id="SSF46565">
    <property type="entry name" value="Chaperone J-domain"/>
    <property type="match status" value="1"/>
</dbReference>
<evidence type="ECO:0000259" key="7">
    <source>
        <dbReference type="PROSITE" id="PS50157"/>
    </source>
</evidence>
<dbReference type="PROSITE" id="PS00028">
    <property type="entry name" value="ZINC_FINGER_C2H2_1"/>
    <property type="match status" value="2"/>
</dbReference>
<feature type="region of interest" description="Disordered" evidence="5">
    <location>
        <begin position="381"/>
        <end position="405"/>
    </location>
</feature>
<dbReference type="InterPro" id="IPR051964">
    <property type="entry name" value="Chaperone_stress_response"/>
</dbReference>
<dbReference type="OrthoDB" id="442087at2759"/>
<dbReference type="SUPFAM" id="SSF57667">
    <property type="entry name" value="beta-beta-alpha zinc fingers"/>
    <property type="match status" value="1"/>
</dbReference>
<protein>
    <submittedName>
        <fullName evidence="8">DnaJ-domain-containing protein</fullName>
    </submittedName>
</protein>